<gene>
    <name evidence="5" type="ORF">FYJ44_05115</name>
</gene>
<dbReference type="InterPro" id="IPR009057">
    <property type="entry name" value="Homeodomain-like_sf"/>
</dbReference>
<evidence type="ECO:0000256" key="2">
    <source>
        <dbReference type="ARBA" id="ARBA00023125"/>
    </source>
</evidence>
<dbReference type="GO" id="GO:0043565">
    <property type="term" value="F:sequence-specific DNA binding"/>
    <property type="evidence" value="ECO:0007669"/>
    <property type="project" value="InterPro"/>
</dbReference>
<dbReference type="AlphaFoldDB" id="A0A6L5XJQ2"/>
<keyword evidence="1" id="KW-0805">Transcription regulation</keyword>
<dbReference type="Pfam" id="PF12833">
    <property type="entry name" value="HTH_18"/>
    <property type="match status" value="1"/>
</dbReference>
<dbReference type="InterPro" id="IPR018060">
    <property type="entry name" value="HTH_AraC"/>
</dbReference>
<dbReference type="SUPFAM" id="SSF46689">
    <property type="entry name" value="Homeodomain-like"/>
    <property type="match status" value="2"/>
</dbReference>
<dbReference type="PANTHER" id="PTHR43436">
    <property type="entry name" value="ARAC-FAMILY TRANSCRIPTIONAL REGULATOR"/>
    <property type="match status" value="1"/>
</dbReference>
<proteinExistence type="predicted"/>
<feature type="domain" description="HTH araC/xylS-type" evidence="4">
    <location>
        <begin position="200"/>
        <end position="298"/>
    </location>
</feature>
<dbReference type="EMBL" id="VUMH01000004">
    <property type="protein sequence ID" value="MSS27440.1"/>
    <property type="molecule type" value="Genomic_DNA"/>
</dbReference>
<dbReference type="Gene3D" id="1.10.10.60">
    <property type="entry name" value="Homeodomain-like"/>
    <property type="match status" value="1"/>
</dbReference>
<keyword evidence="3" id="KW-0804">Transcription</keyword>
<dbReference type="Pfam" id="PF06719">
    <property type="entry name" value="AraC_N"/>
    <property type="match status" value="1"/>
</dbReference>
<dbReference type="RefSeq" id="WP_154509812.1">
    <property type="nucleotide sequence ID" value="NZ_JAXELC010000035.1"/>
</dbReference>
<dbReference type="Proteomes" id="UP000477488">
    <property type="component" value="Unassembled WGS sequence"/>
</dbReference>
<evidence type="ECO:0000256" key="1">
    <source>
        <dbReference type="ARBA" id="ARBA00023015"/>
    </source>
</evidence>
<dbReference type="PROSITE" id="PS01124">
    <property type="entry name" value="HTH_ARAC_FAMILY_2"/>
    <property type="match status" value="1"/>
</dbReference>
<evidence type="ECO:0000313" key="6">
    <source>
        <dbReference type="Proteomes" id="UP000477488"/>
    </source>
</evidence>
<dbReference type="SMART" id="SM00342">
    <property type="entry name" value="HTH_ARAC"/>
    <property type="match status" value="1"/>
</dbReference>
<reference evidence="5 6" key="1">
    <citation type="submission" date="2019-09" db="EMBL/GenBank/DDBJ databases">
        <title>In-depth cultivation of the pig gut microbiome towards novel bacterial diversity and tailored functional studies.</title>
        <authorList>
            <person name="Wylensek D."/>
            <person name="Hitch T.C.A."/>
            <person name="Clavel T."/>
        </authorList>
    </citation>
    <scope>NUCLEOTIDE SEQUENCE [LARGE SCALE GENOMIC DNA]</scope>
    <source>
        <strain evidence="5 6">PG-178-WT-4</strain>
    </source>
</reference>
<evidence type="ECO:0000259" key="4">
    <source>
        <dbReference type="PROSITE" id="PS01124"/>
    </source>
</evidence>
<dbReference type="GO" id="GO:0003700">
    <property type="term" value="F:DNA-binding transcription factor activity"/>
    <property type="evidence" value="ECO:0007669"/>
    <property type="project" value="InterPro"/>
</dbReference>
<name>A0A6L5XJQ2_9BACT</name>
<organism evidence="5 6">
    <name type="scientific">Desulfovibrio porci</name>
    <dbReference type="NCBI Taxonomy" id="2605782"/>
    <lineage>
        <taxon>Bacteria</taxon>
        <taxon>Pseudomonadati</taxon>
        <taxon>Thermodesulfobacteriota</taxon>
        <taxon>Desulfovibrionia</taxon>
        <taxon>Desulfovibrionales</taxon>
        <taxon>Desulfovibrionaceae</taxon>
        <taxon>Desulfovibrio</taxon>
    </lineage>
</organism>
<accession>A0A6L5XJQ2</accession>
<comment type="caution">
    <text evidence="5">The sequence shown here is derived from an EMBL/GenBank/DDBJ whole genome shotgun (WGS) entry which is preliminary data.</text>
</comment>
<dbReference type="PANTHER" id="PTHR43436:SF1">
    <property type="entry name" value="TRANSCRIPTIONAL REGULATORY PROTEIN"/>
    <property type="match status" value="1"/>
</dbReference>
<dbReference type="PROSITE" id="PS00041">
    <property type="entry name" value="HTH_ARAC_FAMILY_1"/>
    <property type="match status" value="1"/>
</dbReference>
<protein>
    <submittedName>
        <fullName evidence="5">AraC family transcriptional regulator</fullName>
    </submittedName>
</protein>
<sequence length="312" mass="35523">MAENYRVDFEKSRAALQSILLRSLPEDGDFPTPVCGFMLHRHSRGHAPKANFYDPVIIVVVQGKKWVRIGMEDIQYGEQTCFIAGINMPVSSCVLEASEDKPFLSMSLELDKSLLAGLAAKVPPPAEDRIQSSAGAAVQEVSPELLDAFLRLLELLESPGQAEVLGDLIRQEIYYRLLTSPFGYHLRMLSTLGSQSHQINKAIMWLRENYRESLHVEKLAGRLNMATSTFHKYFKEITTLSPLQYQKRLRLSEAQRLMLSGDYDVTQAAFAVGYESATQFNREYKRLYGESPRKDIMKMKNVTESRSLRMRY</sequence>
<dbReference type="InterPro" id="IPR009594">
    <property type="entry name" value="Tscrpt_reg_HTH_AraC_N"/>
</dbReference>
<dbReference type="InterPro" id="IPR018062">
    <property type="entry name" value="HTH_AraC-typ_CS"/>
</dbReference>
<keyword evidence="6" id="KW-1185">Reference proteome</keyword>
<evidence type="ECO:0000256" key="3">
    <source>
        <dbReference type="ARBA" id="ARBA00023163"/>
    </source>
</evidence>
<keyword evidence="2" id="KW-0238">DNA-binding</keyword>
<evidence type="ECO:0000313" key="5">
    <source>
        <dbReference type="EMBL" id="MSS27440.1"/>
    </source>
</evidence>